<proteinExistence type="predicted"/>
<dbReference type="EMBL" id="FOET01000011">
    <property type="protein sequence ID" value="SEQ60630.1"/>
    <property type="molecule type" value="Genomic_DNA"/>
</dbReference>
<dbReference type="InterPro" id="IPR012495">
    <property type="entry name" value="TadE-like_dom"/>
</dbReference>
<organism evidence="4 5">
    <name type="scientific">Streptomyces radiopugnans</name>
    <dbReference type="NCBI Taxonomy" id="403935"/>
    <lineage>
        <taxon>Bacteria</taxon>
        <taxon>Bacillati</taxon>
        <taxon>Actinomycetota</taxon>
        <taxon>Actinomycetes</taxon>
        <taxon>Kitasatosporales</taxon>
        <taxon>Streptomycetaceae</taxon>
        <taxon>Streptomyces</taxon>
    </lineage>
</organism>
<keyword evidence="2" id="KW-0472">Membrane</keyword>
<keyword evidence="2" id="KW-1133">Transmembrane helix</keyword>
<keyword evidence="5" id="KW-1185">Reference proteome</keyword>
<dbReference type="STRING" id="403935.SAMN05216481_11110"/>
<feature type="domain" description="TadE-like" evidence="3">
    <location>
        <begin position="24"/>
        <end position="65"/>
    </location>
</feature>
<gene>
    <name evidence="4" type="ORF">SAMN05216481_11110</name>
</gene>
<feature type="region of interest" description="Disordered" evidence="1">
    <location>
        <begin position="1"/>
        <end position="20"/>
    </location>
</feature>
<name>A0A1H9HE74_9ACTN</name>
<evidence type="ECO:0000259" key="3">
    <source>
        <dbReference type="Pfam" id="PF07811"/>
    </source>
</evidence>
<dbReference type="AlphaFoldDB" id="A0A1H9HE74"/>
<protein>
    <submittedName>
        <fullName evidence="4">TadE-like protein</fullName>
    </submittedName>
</protein>
<reference evidence="4 5" key="1">
    <citation type="submission" date="2016-10" db="EMBL/GenBank/DDBJ databases">
        <authorList>
            <person name="de Groot N.N."/>
        </authorList>
    </citation>
    <scope>NUCLEOTIDE SEQUENCE [LARGE SCALE GENOMIC DNA]</scope>
    <source>
        <strain evidence="4 5">CGMCC 4.3519</strain>
    </source>
</reference>
<feature type="transmembrane region" description="Helical" evidence="2">
    <location>
        <begin position="26"/>
        <end position="45"/>
    </location>
</feature>
<sequence length="141" mass="14958">MGEVDTGTGQDRTTARSRTGGDQGQVAVEFVGMLPIITATLVLLWQCALLGYTYTLAGDAADRAAHEAAVADLRRESRGEACERAGKESLEGDWRKSARTECWVDSGLVKAEVALKVPVLFPGIVDFPFSVTGNAAAAKEN</sequence>
<evidence type="ECO:0000313" key="4">
    <source>
        <dbReference type="EMBL" id="SEQ60630.1"/>
    </source>
</evidence>
<evidence type="ECO:0000313" key="5">
    <source>
        <dbReference type="Proteomes" id="UP000199055"/>
    </source>
</evidence>
<dbReference type="Proteomes" id="UP000199055">
    <property type="component" value="Unassembled WGS sequence"/>
</dbReference>
<accession>A0A1H9HE74</accession>
<evidence type="ECO:0000256" key="1">
    <source>
        <dbReference type="SAM" id="MobiDB-lite"/>
    </source>
</evidence>
<keyword evidence="2" id="KW-0812">Transmembrane</keyword>
<evidence type="ECO:0000256" key="2">
    <source>
        <dbReference type="SAM" id="Phobius"/>
    </source>
</evidence>
<dbReference type="RefSeq" id="WP_093661111.1">
    <property type="nucleotide sequence ID" value="NZ_FOET01000011.1"/>
</dbReference>
<dbReference type="Pfam" id="PF07811">
    <property type="entry name" value="TadE"/>
    <property type="match status" value="1"/>
</dbReference>